<keyword evidence="5" id="KW-1185">Reference proteome</keyword>
<evidence type="ECO:0000313" key="4">
    <source>
        <dbReference type="EMBL" id="CAK1596436.1"/>
    </source>
</evidence>
<feature type="region of interest" description="Disordered" evidence="2">
    <location>
        <begin position="187"/>
        <end position="259"/>
    </location>
</feature>
<dbReference type="EMBL" id="CAVLGL010000093">
    <property type="protein sequence ID" value="CAK1596436.1"/>
    <property type="molecule type" value="Genomic_DNA"/>
</dbReference>
<evidence type="ECO:0000256" key="1">
    <source>
        <dbReference type="SAM" id="Coils"/>
    </source>
</evidence>
<accession>A0AAV1LMS1</accession>
<feature type="compositionally biased region" description="Polar residues" evidence="2">
    <location>
        <begin position="234"/>
        <end position="259"/>
    </location>
</feature>
<feature type="compositionally biased region" description="Basic and acidic residues" evidence="2">
    <location>
        <begin position="198"/>
        <end position="209"/>
    </location>
</feature>
<proteinExistence type="predicted"/>
<keyword evidence="3" id="KW-0732">Signal</keyword>
<organism evidence="4 5">
    <name type="scientific">Parnassius mnemosyne</name>
    <name type="common">clouded apollo</name>
    <dbReference type="NCBI Taxonomy" id="213953"/>
    <lineage>
        <taxon>Eukaryota</taxon>
        <taxon>Metazoa</taxon>
        <taxon>Ecdysozoa</taxon>
        <taxon>Arthropoda</taxon>
        <taxon>Hexapoda</taxon>
        <taxon>Insecta</taxon>
        <taxon>Pterygota</taxon>
        <taxon>Neoptera</taxon>
        <taxon>Endopterygota</taxon>
        <taxon>Lepidoptera</taxon>
        <taxon>Glossata</taxon>
        <taxon>Ditrysia</taxon>
        <taxon>Papilionoidea</taxon>
        <taxon>Papilionidae</taxon>
        <taxon>Parnassiinae</taxon>
        <taxon>Parnassini</taxon>
        <taxon>Parnassius</taxon>
        <taxon>Driopa</taxon>
    </lineage>
</organism>
<dbReference type="AlphaFoldDB" id="A0AAV1LMS1"/>
<keyword evidence="1" id="KW-0175">Coiled coil</keyword>
<name>A0AAV1LMS1_9NEOP</name>
<protein>
    <submittedName>
        <fullName evidence="4">Uncharacterized protein</fullName>
    </submittedName>
</protein>
<evidence type="ECO:0000256" key="2">
    <source>
        <dbReference type="SAM" id="MobiDB-lite"/>
    </source>
</evidence>
<evidence type="ECO:0000313" key="5">
    <source>
        <dbReference type="Proteomes" id="UP001314205"/>
    </source>
</evidence>
<reference evidence="4 5" key="1">
    <citation type="submission" date="2023-11" db="EMBL/GenBank/DDBJ databases">
        <authorList>
            <person name="Hedman E."/>
            <person name="Englund M."/>
            <person name="Stromberg M."/>
            <person name="Nyberg Akerstrom W."/>
            <person name="Nylinder S."/>
            <person name="Jareborg N."/>
            <person name="Kallberg Y."/>
            <person name="Kronander E."/>
        </authorList>
    </citation>
    <scope>NUCLEOTIDE SEQUENCE [LARGE SCALE GENOMIC DNA]</scope>
</reference>
<gene>
    <name evidence="4" type="ORF">PARMNEM_LOCUS15785</name>
</gene>
<feature type="coiled-coil region" evidence="1">
    <location>
        <begin position="52"/>
        <end position="79"/>
    </location>
</feature>
<comment type="caution">
    <text evidence="4">The sequence shown here is derived from an EMBL/GenBank/DDBJ whole genome shotgun (WGS) entry which is preliminary data.</text>
</comment>
<evidence type="ECO:0000256" key="3">
    <source>
        <dbReference type="SAM" id="SignalP"/>
    </source>
</evidence>
<feature type="signal peptide" evidence="3">
    <location>
        <begin position="1"/>
        <end position="22"/>
    </location>
</feature>
<sequence length="259" mass="27999">MALTHIHLAIFVIISKSVSNYAAVNISSGTPPVVKPILNTKRRNDIVDEAFMEQKDVLLDMLETKLKEVRDKKKKKGDRSDILNINNFSNYNGDSVKCEPLPKNVDLKVNAHGISAIGETDVKLKFGETGNGTLNLDATGISNIGQTHVDLGVGDGSVHIPGLNNIFVGPPFQRKACELINQTTTVSSDTSSNPVVIDLKDGDGRRMNNDKFNNTVTLESNSTTTTTTTTDSSLHANSTEKLPLNNKQNNDTGNAVTPN</sequence>
<feature type="chain" id="PRO_5043696069" evidence="3">
    <location>
        <begin position="23"/>
        <end position="259"/>
    </location>
</feature>
<feature type="compositionally biased region" description="Low complexity" evidence="2">
    <location>
        <begin position="213"/>
        <end position="233"/>
    </location>
</feature>
<dbReference type="Proteomes" id="UP001314205">
    <property type="component" value="Unassembled WGS sequence"/>
</dbReference>